<keyword evidence="4 8" id="KW-0227">DNA damage</keyword>
<dbReference type="InterPro" id="IPR038729">
    <property type="entry name" value="Rad50/SbcC_AAA"/>
</dbReference>
<feature type="coiled-coil region" evidence="9">
    <location>
        <begin position="332"/>
        <end position="366"/>
    </location>
</feature>
<keyword evidence="3" id="KW-0547">Nucleotide-binding</keyword>
<evidence type="ECO:0000256" key="8">
    <source>
        <dbReference type="PIRNR" id="PIRNR003128"/>
    </source>
</evidence>
<evidence type="ECO:0000259" key="10">
    <source>
        <dbReference type="Pfam" id="PF13476"/>
    </source>
</evidence>
<dbReference type="FunFam" id="3.40.50.300:FF:000319">
    <property type="entry name" value="DNA repair protein RecN"/>
    <property type="match status" value="1"/>
</dbReference>
<dbReference type="GO" id="GO:0006310">
    <property type="term" value="P:DNA recombination"/>
    <property type="evidence" value="ECO:0007669"/>
    <property type="project" value="InterPro"/>
</dbReference>
<dbReference type="SUPFAM" id="SSF52540">
    <property type="entry name" value="P-loop containing nucleoside triphosphate hydrolases"/>
    <property type="match status" value="2"/>
</dbReference>
<evidence type="ECO:0000313" key="12">
    <source>
        <dbReference type="Proteomes" id="UP000528432"/>
    </source>
</evidence>
<comment type="caution">
    <text evidence="11">The sequence shown here is derived from an EMBL/GenBank/DDBJ whole genome shotgun (WGS) entry which is preliminary data.</text>
</comment>
<evidence type="ECO:0000313" key="11">
    <source>
        <dbReference type="EMBL" id="NOH16782.1"/>
    </source>
</evidence>
<evidence type="ECO:0000256" key="3">
    <source>
        <dbReference type="ARBA" id="ARBA00022741"/>
    </source>
</evidence>
<dbReference type="InterPro" id="IPR027417">
    <property type="entry name" value="P-loop_NTPase"/>
</dbReference>
<evidence type="ECO:0000256" key="1">
    <source>
        <dbReference type="ARBA" id="ARBA00009441"/>
    </source>
</evidence>
<evidence type="ECO:0000256" key="9">
    <source>
        <dbReference type="SAM" id="Coils"/>
    </source>
</evidence>
<dbReference type="PANTHER" id="PTHR11059:SF0">
    <property type="entry name" value="DNA REPAIR PROTEIN RECN"/>
    <property type="match status" value="1"/>
</dbReference>
<feature type="domain" description="Rad50/SbcC-type AAA" evidence="10">
    <location>
        <begin position="4"/>
        <end position="216"/>
    </location>
</feature>
<evidence type="ECO:0000256" key="7">
    <source>
        <dbReference type="ARBA" id="ARBA00033408"/>
    </source>
</evidence>
<evidence type="ECO:0000256" key="4">
    <source>
        <dbReference type="ARBA" id="ARBA00022763"/>
    </source>
</evidence>
<dbReference type="FunFam" id="3.40.50.300:FF:000356">
    <property type="entry name" value="DNA repair protein RecN"/>
    <property type="match status" value="1"/>
</dbReference>
<proteinExistence type="inferred from homology"/>
<evidence type="ECO:0000256" key="6">
    <source>
        <dbReference type="ARBA" id="ARBA00023204"/>
    </source>
</evidence>
<sequence>MLLQLNIKNFALIEELSISFEKGFNVLSGETGAGKSIIIDAINYVLGGKFNKELIRTGENKTFVEAIFTLENEMSKQELINQGIDYEDWIIISRESFQSGKSITKVNGRSILISQLKKITETLLDIHGQHENQNLLDSSNHINYLDYFQEEEIKKTLEEYTLIYDKIKEIEKKINELSGENSDREKIVDFLKFQIEEINNAKLKEEEEKELEDKFKLLSNCEKFTKVLNYSYEVLKNGSERSNSVIDTLDLVIRELASIEQDMNGVEKINKSLENIYYILEENINEIRNLKDNIYYDEEELNTINSRLYQIGTLKKKYAPTISEILQYRDKLENQYDELIHSEKIIEDLNKKRAVLMKNIKKVALELHKIREQGALDLEEKVKKELDYIGLEKSTFKVSVELVEELKEKGMNRVLFLISTNPGEPLKPLERIVSGGELSRIMLALKTVFVDKDKIPSVIFDEIDTGISGRVAQSVAEKMYSISQKHQVFCVTHLPQISCFSDTHYLVSKKVEKNKTYTIIEKLDNIGKKQELAKMIGGAEVTDLTLKHAEEMIFMANKKKQSLKI</sequence>
<keyword evidence="5" id="KW-0067">ATP-binding</keyword>
<dbReference type="GO" id="GO:0043590">
    <property type="term" value="C:bacterial nucleoid"/>
    <property type="evidence" value="ECO:0007669"/>
    <property type="project" value="TreeGrafter"/>
</dbReference>
<dbReference type="NCBIfam" id="TIGR00634">
    <property type="entry name" value="recN"/>
    <property type="match status" value="1"/>
</dbReference>
<comment type="similarity">
    <text evidence="1 8">Belongs to the RecN family.</text>
</comment>
<dbReference type="RefSeq" id="WP_171303811.1">
    <property type="nucleotide sequence ID" value="NZ_JABFIF010000024.1"/>
</dbReference>
<dbReference type="Gene3D" id="3.40.50.300">
    <property type="entry name" value="P-loop containing nucleotide triphosphate hydrolases"/>
    <property type="match status" value="2"/>
</dbReference>
<reference evidence="11 12" key="1">
    <citation type="submission" date="2020-05" db="EMBL/GenBank/DDBJ databases">
        <title>Draft genome sequence of Clostridium cochlearium strain AGROS13 isolated from a sheep dairy farm in New Zealand.</title>
        <authorList>
            <person name="Gupta T.B."/>
            <person name="Jauregui R."/>
            <person name="Risson A.N."/>
            <person name="Brightwell G."/>
            <person name="Maclean P."/>
        </authorList>
    </citation>
    <scope>NUCLEOTIDE SEQUENCE [LARGE SCALE GENOMIC DNA]</scope>
    <source>
        <strain evidence="11 12">AGROS13</strain>
    </source>
</reference>
<dbReference type="InterPro" id="IPR004604">
    <property type="entry name" value="DNA_recomb/repair_RecN"/>
</dbReference>
<keyword evidence="9" id="KW-0175">Coiled coil</keyword>
<gene>
    <name evidence="11" type="primary">recN</name>
    <name evidence="11" type="ORF">HMJ28_10355</name>
</gene>
<dbReference type="Proteomes" id="UP000528432">
    <property type="component" value="Unassembled WGS sequence"/>
</dbReference>
<dbReference type="PANTHER" id="PTHR11059">
    <property type="entry name" value="DNA REPAIR PROTEIN RECN"/>
    <property type="match status" value="1"/>
</dbReference>
<dbReference type="GO" id="GO:0006302">
    <property type="term" value="P:double-strand break repair"/>
    <property type="evidence" value="ECO:0007669"/>
    <property type="project" value="InterPro"/>
</dbReference>
<dbReference type="EMBL" id="JABFIF010000024">
    <property type="protein sequence ID" value="NOH16782.1"/>
    <property type="molecule type" value="Genomic_DNA"/>
</dbReference>
<evidence type="ECO:0000256" key="5">
    <source>
        <dbReference type="ARBA" id="ARBA00022840"/>
    </source>
</evidence>
<keyword evidence="6 8" id="KW-0234">DNA repair</keyword>
<dbReference type="AlphaFoldDB" id="A0A7Y3XZK1"/>
<dbReference type="CDD" id="cd03241">
    <property type="entry name" value="ABC_RecN"/>
    <property type="match status" value="2"/>
</dbReference>
<dbReference type="GO" id="GO:0016887">
    <property type="term" value="F:ATP hydrolysis activity"/>
    <property type="evidence" value="ECO:0007669"/>
    <property type="project" value="InterPro"/>
</dbReference>
<evidence type="ECO:0000256" key="2">
    <source>
        <dbReference type="ARBA" id="ARBA00021315"/>
    </source>
</evidence>
<dbReference type="Pfam" id="PF13476">
    <property type="entry name" value="AAA_23"/>
    <property type="match status" value="1"/>
</dbReference>
<dbReference type="GO" id="GO:0005524">
    <property type="term" value="F:ATP binding"/>
    <property type="evidence" value="ECO:0007669"/>
    <property type="project" value="UniProtKB-KW"/>
</dbReference>
<name>A0A7Y3XZK1_CLOCO</name>
<organism evidence="11 12">
    <name type="scientific">Clostridium cochlearium</name>
    <dbReference type="NCBI Taxonomy" id="1494"/>
    <lineage>
        <taxon>Bacteria</taxon>
        <taxon>Bacillati</taxon>
        <taxon>Bacillota</taxon>
        <taxon>Clostridia</taxon>
        <taxon>Eubacteriales</taxon>
        <taxon>Clostridiaceae</taxon>
        <taxon>Clostridium</taxon>
    </lineage>
</organism>
<protein>
    <recommendedName>
        <fullName evidence="2 8">DNA repair protein RecN</fullName>
    </recommendedName>
    <alternativeName>
        <fullName evidence="7 8">Recombination protein N</fullName>
    </alternativeName>
</protein>
<dbReference type="GO" id="GO:0009432">
    <property type="term" value="P:SOS response"/>
    <property type="evidence" value="ECO:0007669"/>
    <property type="project" value="TreeGrafter"/>
</dbReference>
<accession>A0A7Y3XZK1</accession>
<comment type="function">
    <text evidence="8">May be involved in recombinational repair of damaged DNA.</text>
</comment>
<dbReference type="PIRSF" id="PIRSF003128">
    <property type="entry name" value="RecN"/>
    <property type="match status" value="1"/>
</dbReference>
<feature type="coiled-coil region" evidence="9">
    <location>
        <begin position="167"/>
        <end position="208"/>
    </location>
</feature>